<proteinExistence type="predicted"/>
<evidence type="ECO:0000313" key="3">
    <source>
        <dbReference type="Proteomes" id="UP000339249"/>
    </source>
</evidence>
<dbReference type="EMBL" id="CABDVU010000001">
    <property type="protein sequence ID" value="VTN14184.1"/>
    <property type="molecule type" value="Genomic_DNA"/>
</dbReference>
<keyword evidence="2" id="KW-0808">Transferase</keyword>
<accession>A0A4V6J2I8</accession>
<evidence type="ECO:0000259" key="1">
    <source>
        <dbReference type="Pfam" id="PF17657"/>
    </source>
</evidence>
<organism evidence="2 3">
    <name type="scientific">Raoultella terrigena</name>
    <name type="common">Klebsiella terrigena</name>
    <dbReference type="NCBI Taxonomy" id="577"/>
    <lineage>
        <taxon>Bacteria</taxon>
        <taxon>Pseudomonadati</taxon>
        <taxon>Pseudomonadota</taxon>
        <taxon>Gammaproteobacteria</taxon>
        <taxon>Enterobacterales</taxon>
        <taxon>Enterobacteriaceae</taxon>
        <taxon>Klebsiella/Raoultella group</taxon>
        <taxon>Raoultella</taxon>
    </lineage>
</organism>
<dbReference type="Pfam" id="PF17657">
    <property type="entry name" value="DNA_pol3_finger"/>
    <property type="match status" value="1"/>
</dbReference>
<reference evidence="2 3" key="1">
    <citation type="submission" date="2019-04" db="EMBL/GenBank/DDBJ databases">
        <authorList>
            <consortium name="Pathogen Informatics"/>
        </authorList>
    </citation>
    <scope>NUCLEOTIDE SEQUENCE [LARGE SCALE GENOMIC DNA]</scope>
    <source>
        <strain evidence="2 3">NCTC9185</strain>
    </source>
</reference>
<dbReference type="GO" id="GO:0003887">
    <property type="term" value="F:DNA-directed DNA polymerase activity"/>
    <property type="evidence" value="ECO:0007669"/>
    <property type="project" value="UniProtKB-EC"/>
</dbReference>
<keyword evidence="2" id="KW-0548">Nucleotidyltransferase</keyword>
<evidence type="ECO:0000313" key="2">
    <source>
        <dbReference type="EMBL" id="VTN14184.1"/>
    </source>
</evidence>
<dbReference type="Proteomes" id="UP000339249">
    <property type="component" value="Unassembled WGS sequence"/>
</dbReference>
<sequence length="45" mass="5017">MINKRRAKNGEEPLDIAAIPLEDKKSFDMLQRSETTAVSSLNRAA</sequence>
<dbReference type="EC" id="2.7.7.7" evidence="2"/>
<name>A0A4V6J2I8_RAOTE</name>
<gene>
    <name evidence="2" type="primary">dnaE_3</name>
    <name evidence="2" type="ORF">NCTC9185_06237</name>
</gene>
<protein>
    <submittedName>
        <fullName evidence="2">DNA polymerase III subunit alpha</fullName>
        <ecNumber evidence="2">2.7.7.7</ecNumber>
    </submittedName>
</protein>
<feature type="domain" description="DNA polymerase III alpha subunit finger" evidence="1">
    <location>
        <begin position="5"/>
        <end position="41"/>
    </location>
</feature>
<dbReference type="InterPro" id="IPR040982">
    <property type="entry name" value="DNA_pol3_finger"/>
</dbReference>
<dbReference type="AlphaFoldDB" id="A0A4V6J2I8"/>